<proteinExistence type="predicted"/>
<accession>A0A3N9UIX4</accession>
<comment type="caution">
    <text evidence="1">The sequence shown here is derived from an EMBL/GenBank/DDBJ whole genome shotgun (WGS) entry which is preliminary data.</text>
</comment>
<dbReference type="EMBL" id="RRCT01000002">
    <property type="protein sequence ID" value="RQW75931.1"/>
    <property type="molecule type" value="Genomic_DNA"/>
</dbReference>
<evidence type="ECO:0008006" key="3">
    <source>
        <dbReference type="Google" id="ProtNLM"/>
    </source>
</evidence>
<dbReference type="AlphaFoldDB" id="A0A3N9UIX4"/>
<sequence>MESGVFAKDKEIKKEITKLKKIFGDLEGRNKEVSLKLIDEAAFLVVEMRGLKQHVKEFGSVDEMEQGEYTILRTSPYYKNYLDAAKTYTTIFKQLLDLYPKGEGPKVNEVDELQSFLKKHSK</sequence>
<keyword evidence="2" id="KW-1185">Reference proteome</keyword>
<evidence type="ECO:0000313" key="1">
    <source>
        <dbReference type="EMBL" id="RQW75931.1"/>
    </source>
</evidence>
<reference evidence="1 2" key="1">
    <citation type="journal article" date="2013" name="J. Microbiol.">
        <title>Lysinibacillus chungkukjangi sp. nov., isolated from Chungkukjang, Korean fermented soybean food.</title>
        <authorList>
            <person name="Kim S.J."/>
            <person name="Jang Y.H."/>
            <person name="Hamada M."/>
            <person name="Ahn J.H."/>
            <person name="Weon H.Y."/>
            <person name="Suzuki K."/>
            <person name="Whang K.S."/>
            <person name="Kwon S.W."/>
        </authorList>
    </citation>
    <scope>NUCLEOTIDE SEQUENCE [LARGE SCALE GENOMIC DNA]</scope>
    <source>
        <strain evidence="1 2">MCCC 1A12701</strain>
    </source>
</reference>
<dbReference type="Proteomes" id="UP000274033">
    <property type="component" value="Unassembled WGS sequence"/>
</dbReference>
<gene>
    <name evidence="1" type="ORF">EBB45_04755</name>
</gene>
<dbReference type="RefSeq" id="WP_124763166.1">
    <property type="nucleotide sequence ID" value="NZ_JAFBDY010000002.1"/>
</dbReference>
<evidence type="ECO:0000313" key="2">
    <source>
        <dbReference type="Proteomes" id="UP000274033"/>
    </source>
</evidence>
<dbReference type="OrthoDB" id="3196710at2"/>
<name>A0A3N9UIX4_9BACI</name>
<organism evidence="1 2">
    <name type="scientific">Lysinibacillus composti</name>
    <dbReference type="NCBI Taxonomy" id="720633"/>
    <lineage>
        <taxon>Bacteria</taxon>
        <taxon>Bacillati</taxon>
        <taxon>Bacillota</taxon>
        <taxon>Bacilli</taxon>
        <taxon>Bacillales</taxon>
        <taxon>Bacillaceae</taxon>
        <taxon>Lysinibacillus</taxon>
    </lineage>
</organism>
<protein>
    <recommendedName>
        <fullName evidence="3">P27 family phage terminase small subunit</fullName>
    </recommendedName>
</protein>